<evidence type="ECO:0000313" key="3">
    <source>
        <dbReference type="Proteomes" id="UP001055868"/>
    </source>
</evidence>
<dbReference type="Proteomes" id="UP001055868">
    <property type="component" value="Chromosome"/>
</dbReference>
<name>A0ABY4NAX6_9MICO</name>
<feature type="region of interest" description="Disordered" evidence="1">
    <location>
        <begin position="78"/>
        <end position="98"/>
    </location>
</feature>
<dbReference type="RefSeq" id="WP_249479903.1">
    <property type="nucleotide sequence ID" value="NZ_CP097218.1"/>
</dbReference>
<organism evidence="2 3">
    <name type="scientific">Brachybacterium kimchii</name>
    <dbReference type="NCBI Taxonomy" id="2942909"/>
    <lineage>
        <taxon>Bacteria</taxon>
        <taxon>Bacillati</taxon>
        <taxon>Actinomycetota</taxon>
        <taxon>Actinomycetes</taxon>
        <taxon>Micrococcales</taxon>
        <taxon>Dermabacteraceae</taxon>
        <taxon>Brachybacterium</taxon>
    </lineage>
</organism>
<dbReference type="InterPro" id="IPR038638">
    <property type="entry name" value="RbpA_sf"/>
</dbReference>
<dbReference type="EMBL" id="CP097218">
    <property type="protein sequence ID" value="UQN30530.1"/>
    <property type="molecule type" value="Genomic_DNA"/>
</dbReference>
<dbReference type="InterPro" id="IPR025182">
    <property type="entry name" value="RNApol-bd_RbpA"/>
</dbReference>
<accession>A0ABY4NAX6</accession>
<sequence>MTPALLLGSIPHRAVSTEKADHVVPLQARYVEYLCGQCEITTAVNLHPEASVPAVWPCRRCREPAVCTQEADEDAGLIGVGSGRTAKPPKTHWQQVTERRTERELEALLQRRLSLLRAGKLHTGPSHR</sequence>
<keyword evidence="3" id="KW-1185">Reference proteome</keyword>
<evidence type="ECO:0000313" key="2">
    <source>
        <dbReference type="EMBL" id="UQN30530.1"/>
    </source>
</evidence>
<proteinExistence type="predicted"/>
<gene>
    <name evidence="2" type="ORF">M4486_04255</name>
</gene>
<protein>
    <submittedName>
        <fullName evidence="2">RNA polymerase-binding protein RbpA</fullName>
    </submittedName>
</protein>
<evidence type="ECO:0000256" key="1">
    <source>
        <dbReference type="SAM" id="MobiDB-lite"/>
    </source>
</evidence>
<dbReference type="Pfam" id="PF13397">
    <property type="entry name" value="RbpA"/>
    <property type="match status" value="1"/>
</dbReference>
<reference evidence="2" key="1">
    <citation type="submission" date="2022-05" db="EMBL/GenBank/DDBJ databases">
        <title>Genomic analysis of Brachybacterium sp. CBA3104.</title>
        <authorList>
            <person name="Roh S.W."/>
            <person name="Kim Y.B."/>
            <person name="Kim Y."/>
        </authorList>
    </citation>
    <scope>NUCLEOTIDE SEQUENCE</scope>
    <source>
        <strain evidence="2">CBA3104</strain>
    </source>
</reference>
<dbReference type="Gene3D" id="2.20.28.270">
    <property type="entry name" value="RNA polymerase-binding protein A"/>
    <property type="match status" value="1"/>
</dbReference>